<keyword evidence="5" id="KW-1185">Reference proteome</keyword>
<dbReference type="Proteomes" id="UP001331561">
    <property type="component" value="Unassembled WGS sequence"/>
</dbReference>
<dbReference type="RefSeq" id="WP_327600752.1">
    <property type="nucleotide sequence ID" value="NZ_JAYXHS010000004.1"/>
</dbReference>
<name>A0ABU6K9S3_9RHOO</name>
<comment type="caution">
    <text evidence="4">The sequence shown here is derived from an EMBL/GenBank/DDBJ whole genome shotgun (WGS) entry which is preliminary data.</text>
</comment>
<dbReference type="InterPro" id="IPR011006">
    <property type="entry name" value="CheY-like_superfamily"/>
</dbReference>
<dbReference type="PANTHER" id="PTHR44591:SF3">
    <property type="entry name" value="RESPONSE REGULATORY DOMAIN-CONTAINING PROTEIN"/>
    <property type="match status" value="1"/>
</dbReference>
<evidence type="ECO:0000313" key="5">
    <source>
        <dbReference type="Proteomes" id="UP001331561"/>
    </source>
</evidence>
<accession>A0ABU6K9S3</accession>
<dbReference type="InterPro" id="IPR050595">
    <property type="entry name" value="Bact_response_regulator"/>
</dbReference>
<dbReference type="InterPro" id="IPR001789">
    <property type="entry name" value="Sig_transdc_resp-reg_receiver"/>
</dbReference>
<keyword evidence="1 2" id="KW-0597">Phosphoprotein</keyword>
<evidence type="ECO:0000256" key="1">
    <source>
        <dbReference type="ARBA" id="ARBA00022553"/>
    </source>
</evidence>
<evidence type="ECO:0000256" key="2">
    <source>
        <dbReference type="PROSITE-ProRule" id="PRU00169"/>
    </source>
</evidence>
<dbReference type="SMART" id="SM00448">
    <property type="entry name" value="REC"/>
    <property type="match status" value="1"/>
</dbReference>
<reference evidence="4 5" key="1">
    <citation type="submission" date="2024-01" db="EMBL/GenBank/DDBJ databases">
        <title>Uliginosibacterium soil sp. nov.</title>
        <authorList>
            <person name="Lv Y."/>
        </authorList>
    </citation>
    <scope>NUCLEOTIDE SEQUENCE [LARGE SCALE GENOMIC DNA]</scope>
    <source>
        <strain evidence="4 5">H3</strain>
    </source>
</reference>
<dbReference type="EMBL" id="JAYXHS010000004">
    <property type="protein sequence ID" value="MEC5387778.1"/>
    <property type="molecule type" value="Genomic_DNA"/>
</dbReference>
<dbReference type="SUPFAM" id="SSF52172">
    <property type="entry name" value="CheY-like"/>
    <property type="match status" value="1"/>
</dbReference>
<organism evidence="4 5">
    <name type="scientific">Uliginosibacterium silvisoli</name>
    <dbReference type="NCBI Taxonomy" id="3114758"/>
    <lineage>
        <taxon>Bacteria</taxon>
        <taxon>Pseudomonadati</taxon>
        <taxon>Pseudomonadota</taxon>
        <taxon>Betaproteobacteria</taxon>
        <taxon>Rhodocyclales</taxon>
        <taxon>Zoogloeaceae</taxon>
        <taxon>Uliginosibacterium</taxon>
    </lineage>
</organism>
<proteinExistence type="predicted"/>
<dbReference type="PANTHER" id="PTHR44591">
    <property type="entry name" value="STRESS RESPONSE REGULATOR PROTEIN 1"/>
    <property type="match status" value="1"/>
</dbReference>
<dbReference type="Pfam" id="PF00072">
    <property type="entry name" value="Response_reg"/>
    <property type="match status" value="1"/>
</dbReference>
<feature type="domain" description="Response regulatory" evidence="3">
    <location>
        <begin position="1"/>
        <end position="116"/>
    </location>
</feature>
<dbReference type="PROSITE" id="PS50110">
    <property type="entry name" value="RESPONSE_REGULATORY"/>
    <property type="match status" value="1"/>
</dbReference>
<evidence type="ECO:0000313" key="4">
    <source>
        <dbReference type="EMBL" id="MEC5387778.1"/>
    </source>
</evidence>
<gene>
    <name evidence="4" type="ORF">VVD49_18750</name>
</gene>
<feature type="modified residue" description="4-aspartylphosphate" evidence="2">
    <location>
        <position position="49"/>
    </location>
</feature>
<protein>
    <submittedName>
        <fullName evidence="4">Response regulator</fullName>
    </submittedName>
</protein>
<dbReference type="CDD" id="cd00156">
    <property type="entry name" value="REC"/>
    <property type="match status" value="1"/>
</dbReference>
<dbReference type="Gene3D" id="3.40.50.2300">
    <property type="match status" value="1"/>
</dbReference>
<sequence length="139" mass="15573">MLIIDDSTTILGTLNKYLKSVGCLTLEAGNAESGLEIARNERPHLIFLDVMLPGMNGYSCLRKIRRDPDLQNIPVIAMSGSEKAAEYYFGKHSDADDFMKKPFSRQEVFARIERLLDVNRVPRRAINATATGDALEIQE</sequence>
<evidence type="ECO:0000259" key="3">
    <source>
        <dbReference type="PROSITE" id="PS50110"/>
    </source>
</evidence>